<keyword evidence="3" id="KW-0998">Cell outer membrane</keyword>
<dbReference type="EMBL" id="CP104205">
    <property type="protein sequence ID" value="UWX55690.1"/>
    <property type="molecule type" value="Genomic_DNA"/>
</dbReference>
<evidence type="ECO:0000313" key="6">
    <source>
        <dbReference type="EMBL" id="UWX55690.1"/>
    </source>
</evidence>
<dbReference type="InterPro" id="IPR006664">
    <property type="entry name" value="OMP_bac"/>
</dbReference>
<evidence type="ECO:0000259" key="5">
    <source>
        <dbReference type="PROSITE" id="PS51123"/>
    </source>
</evidence>
<keyword evidence="2 4" id="KW-0472">Membrane</keyword>
<accession>A0ABY5Y9G2</accession>
<reference evidence="6" key="1">
    <citation type="submission" date="2022-09" db="EMBL/GenBank/DDBJ databases">
        <title>Maribacter litopenaei sp. nov., isolated from the intestinal tract of the Pacific White Shrimp, Litopenaeus vannamei.</title>
        <authorList>
            <person name="Kim S.Y."/>
            <person name="Hwang C.Y."/>
        </authorList>
    </citation>
    <scope>NUCLEOTIDE SEQUENCE</scope>
    <source>
        <strain evidence="6">HL-LV01</strain>
    </source>
</reference>
<sequence>MVFGTHLLVGQNLIKNSSFELFENCPIKLGNLKDDLIDWDTPTLGSTDYFNACSQAMGTPKNFNGEQPAEFGVGYVGLYLYAPDDYREYIQAQLISTLQKDKKYKLSFYVSLAEKSDFAVKEFGILFTETPIQIETRKVLSKMHLSKVQGDVSNHFEIRYSDFYSDDVAWVKVEKEFVANGTEQYLIIGNFKDNKRTNISETKRRATQGSYYYLDMVSLVSQEGEKNMQVTKTKLSEKDFSLNTVNTFKSLLFEFDRFEISQNSKSELMEIVSYLNSNSAVSISITGHTDNVGEISYNLELSKKRAAAVAKFLLEQGVEANRIAHDGYGSSGPLKTNKTIDGRHENRRVEFILTNND</sequence>
<protein>
    <submittedName>
        <fullName evidence="6">OmpA family protein</fullName>
    </submittedName>
</protein>
<organism evidence="6 7">
    <name type="scientific">Maribacter litopenaei</name>
    <dbReference type="NCBI Taxonomy" id="2976127"/>
    <lineage>
        <taxon>Bacteria</taxon>
        <taxon>Pseudomonadati</taxon>
        <taxon>Bacteroidota</taxon>
        <taxon>Flavobacteriia</taxon>
        <taxon>Flavobacteriales</taxon>
        <taxon>Flavobacteriaceae</taxon>
        <taxon>Maribacter</taxon>
    </lineage>
</organism>
<dbReference type="InterPro" id="IPR006665">
    <property type="entry name" value="OmpA-like"/>
</dbReference>
<dbReference type="SUPFAM" id="SSF103088">
    <property type="entry name" value="OmpA-like"/>
    <property type="match status" value="1"/>
</dbReference>
<gene>
    <name evidence="6" type="ORF">NYZ99_04405</name>
</gene>
<evidence type="ECO:0000256" key="2">
    <source>
        <dbReference type="ARBA" id="ARBA00023136"/>
    </source>
</evidence>
<dbReference type="CDD" id="cd07185">
    <property type="entry name" value="OmpA_C-like"/>
    <property type="match status" value="1"/>
</dbReference>
<dbReference type="Proteomes" id="UP001059209">
    <property type="component" value="Chromosome"/>
</dbReference>
<feature type="domain" description="OmpA-like" evidence="5">
    <location>
        <begin position="240"/>
        <end position="357"/>
    </location>
</feature>
<proteinExistence type="predicted"/>
<comment type="subcellular location">
    <subcellularLocation>
        <location evidence="1">Cell outer membrane</location>
    </subcellularLocation>
</comment>
<evidence type="ECO:0000256" key="3">
    <source>
        <dbReference type="ARBA" id="ARBA00023237"/>
    </source>
</evidence>
<dbReference type="PANTHER" id="PTHR30329:SF21">
    <property type="entry name" value="LIPOPROTEIN YIAD-RELATED"/>
    <property type="match status" value="1"/>
</dbReference>
<dbReference type="Gene3D" id="3.30.1330.60">
    <property type="entry name" value="OmpA-like domain"/>
    <property type="match status" value="1"/>
</dbReference>
<keyword evidence="7" id="KW-1185">Reference proteome</keyword>
<name>A0ABY5Y9G2_9FLAO</name>
<dbReference type="RefSeq" id="WP_260573832.1">
    <property type="nucleotide sequence ID" value="NZ_CP104205.1"/>
</dbReference>
<dbReference type="PROSITE" id="PS51123">
    <property type="entry name" value="OMPA_2"/>
    <property type="match status" value="1"/>
</dbReference>
<dbReference type="Pfam" id="PF00691">
    <property type="entry name" value="OmpA"/>
    <property type="match status" value="1"/>
</dbReference>
<evidence type="ECO:0000256" key="4">
    <source>
        <dbReference type="PROSITE-ProRule" id="PRU00473"/>
    </source>
</evidence>
<dbReference type="PANTHER" id="PTHR30329">
    <property type="entry name" value="STATOR ELEMENT OF FLAGELLAR MOTOR COMPLEX"/>
    <property type="match status" value="1"/>
</dbReference>
<evidence type="ECO:0000256" key="1">
    <source>
        <dbReference type="ARBA" id="ARBA00004442"/>
    </source>
</evidence>
<dbReference type="InterPro" id="IPR050330">
    <property type="entry name" value="Bact_OuterMem_StrucFunc"/>
</dbReference>
<evidence type="ECO:0000313" key="7">
    <source>
        <dbReference type="Proteomes" id="UP001059209"/>
    </source>
</evidence>
<dbReference type="PRINTS" id="PR01021">
    <property type="entry name" value="OMPADOMAIN"/>
</dbReference>
<dbReference type="InterPro" id="IPR036737">
    <property type="entry name" value="OmpA-like_sf"/>
</dbReference>